<protein>
    <submittedName>
        <fullName evidence="3">Pyridoxamine 5'-phosphate oxidase</fullName>
    </submittedName>
</protein>
<accession>A0A2K3UV88</accession>
<dbReference type="OrthoDB" id="115989at2"/>
<evidence type="ECO:0000259" key="2">
    <source>
        <dbReference type="Pfam" id="PF01243"/>
    </source>
</evidence>
<dbReference type="Gene3D" id="2.30.110.10">
    <property type="entry name" value="Electron Transport, Fmn-binding Protein, Chain A"/>
    <property type="match status" value="1"/>
</dbReference>
<dbReference type="PANTHER" id="PTHR39336:SF1">
    <property type="entry name" value="PYRIDOXAMINE PHOSPHATE OXIDASE FAMILY PROTEIN (AFU_ORTHOLOGUE AFUA_6G11440)"/>
    <property type="match status" value="1"/>
</dbReference>
<evidence type="ECO:0000313" key="3">
    <source>
        <dbReference type="EMBL" id="PNY80454.1"/>
    </source>
</evidence>
<reference evidence="3 4" key="1">
    <citation type="submission" date="2018-01" db="EMBL/GenBank/DDBJ databases">
        <title>Deinococcus koreensis sp. nov., a radiation-resistant bacterium isolated from river water.</title>
        <authorList>
            <person name="Choi A."/>
        </authorList>
    </citation>
    <scope>NUCLEOTIDE SEQUENCE [LARGE SCALE GENOMIC DNA]</scope>
    <source>
        <strain evidence="3 4">SJW1-2</strain>
    </source>
</reference>
<proteinExistence type="predicted"/>
<keyword evidence="4" id="KW-1185">Reference proteome</keyword>
<evidence type="ECO:0000256" key="1">
    <source>
        <dbReference type="SAM" id="MobiDB-lite"/>
    </source>
</evidence>
<dbReference type="PANTHER" id="PTHR39336">
    <property type="entry name" value="PYRIDOXAMINE PHOSPHATE OXIDASE FAMILY PROTEIN (AFU_ORTHOLOGUE AFUA_6G11440)"/>
    <property type="match status" value="1"/>
</dbReference>
<evidence type="ECO:0000313" key="4">
    <source>
        <dbReference type="Proteomes" id="UP000236379"/>
    </source>
</evidence>
<feature type="region of interest" description="Disordered" evidence="1">
    <location>
        <begin position="166"/>
        <end position="188"/>
    </location>
</feature>
<name>A0A2K3UV88_9DEIO</name>
<dbReference type="EMBL" id="PPPD01000001">
    <property type="protein sequence ID" value="PNY80454.1"/>
    <property type="molecule type" value="Genomic_DNA"/>
</dbReference>
<dbReference type="AlphaFoldDB" id="A0A2K3UV88"/>
<dbReference type="SUPFAM" id="SSF50475">
    <property type="entry name" value="FMN-binding split barrel"/>
    <property type="match status" value="1"/>
</dbReference>
<gene>
    <name evidence="3" type="ORF">CVO96_02905</name>
</gene>
<sequence>MAKQLPAISEHLRAFIGQQHLFFVGTAAPDGRVNISPKGMDSLRVLGPKRVAWLNVTGSGNETAAHLLQLPRMTLMFCSFQGAPLILRLYGQTRMIQPPDTEWAQYAPLFPALPGARQIFVLEVELVQTSCGMAVPLMEFQQERDDLNSWARRQTQEELDAYRQRKNARSLDGFPTRLPAPGAAPVDT</sequence>
<dbReference type="Pfam" id="PF01243">
    <property type="entry name" value="PNPOx_N"/>
    <property type="match status" value="1"/>
</dbReference>
<dbReference type="InterPro" id="IPR012349">
    <property type="entry name" value="Split_barrel_FMN-bd"/>
</dbReference>
<feature type="domain" description="Pyridoxamine 5'-phosphate oxidase N-terminal" evidence="2">
    <location>
        <begin position="9"/>
        <end position="131"/>
    </location>
</feature>
<comment type="caution">
    <text evidence="3">The sequence shown here is derived from an EMBL/GenBank/DDBJ whole genome shotgun (WGS) entry which is preliminary data.</text>
</comment>
<dbReference type="InterPro" id="IPR011576">
    <property type="entry name" value="Pyridox_Oxase_N"/>
</dbReference>
<dbReference type="Proteomes" id="UP000236379">
    <property type="component" value="Unassembled WGS sequence"/>
</dbReference>
<dbReference type="RefSeq" id="WP_103310140.1">
    <property type="nucleotide sequence ID" value="NZ_PPPD01000001.1"/>
</dbReference>
<organism evidence="3 4">
    <name type="scientific">Deinococcus koreensis</name>
    <dbReference type="NCBI Taxonomy" id="2054903"/>
    <lineage>
        <taxon>Bacteria</taxon>
        <taxon>Thermotogati</taxon>
        <taxon>Deinococcota</taxon>
        <taxon>Deinococci</taxon>
        <taxon>Deinococcales</taxon>
        <taxon>Deinococcaceae</taxon>
        <taxon>Deinococcus</taxon>
    </lineage>
</organism>